<keyword evidence="3" id="KW-1185">Reference proteome</keyword>
<dbReference type="GO" id="GO:0005737">
    <property type="term" value="C:cytoplasm"/>
    <property type="evidence" value="ECO:0007669"/>
    <property type="project" value="UniProtKB-ARBA"/>
</dbReference>
<dbReference type="PROSITE" id="PS50304">
    <property type="entry name" value="TUDOR"/>
    <property type="match status" value="1"/>
</dbReference>
<name>A0A6P9A7I0_THRPL</name>
<dbReference type="Gene3D" id="2.30.30.140">
    <property type="match status" value="3"/>
</dbReference>
<feature type="compositionally biased region" description="Polar residues" evidence="1">
    <location>
        <begin position="246"/>
        <end position="256"/>
    </location>
</feature>
<dbReference type="Gene3D" id="2.40.50.90">
    <property type="match status" value="2"/>
</dbReference>
<dbReference type="CTD" id="37304"/>
<feature type="compositionally biased region" description="Pro residues" evidence="1">
    <location>
        <begin position="134"/>
        <end position="147"/>
    </location>
</feature>
<feature type="compositionally biased region" description="Polar residues" evidence="1">
    <location>
        <begin position="151"/>
        <end position="161"/>
    </location>
</feature>
<evidence type="ECO:0000313" key="3">
    <source>
        <dbReference type="Proteomes" id="UP000515158"/>
    </source>
</evidence>
<dbReference type="Gene3D" id="3.30.420.610">
    <property type="entry name" value="LOTUS domain-like"/>
    <property type="match status" value="1"/>
</dbReference>
<dbReference type="PANTHER" id="PTHR22948:SF76">
    <property type="entry name" value="FI20010P1-RELATED"/>
    <property type="match status" value="1"/>
</dbReference>
<gene>
    <name evidence="4" type="primary">LOC117652447</name>
</gene>
<organism evidence="4">
    <name type="scientific">Thrips palmi</name>
    <name type="common">Melon thrips</name>
    <dbReference type="NCBI Taxonomy" id="161013"/>
    <lineage>
        <taxon>Eukaryota</taxon>
        <taxon>Metazoa</taxon>
        <taxon>Ecdysozoa</taxon>
        <taxon>Arthropoda</taxon>
        <taxon>Hexapoda</taxon>
        <taxon>Insecta</taxon>
        <taxon>Pterygota</taxon>
        <taxon>Neoptera</taxon>
        <taxon>Paraneoptera</taxon>
        <taxon>Thysanoptera</taxon>
        <taxon>Terebrantia</taxon>
        <taxon>Thripoidea</taxon>
        <taxon>Thripidae</taxon>
        <taxon>Thrips</taxon>
    </lineage>
</organism>
<dbReference type="InterPro" id="IPR002999">
    <property type="entry name" value="Tudor"/>
</dbReference>
<dbReference type="InterPro" id="IPR050621">
    <property type="entry name" value="Tudor_domain_containing"/>
</dbReference>
<evidence type="ECO:0000313" key="4">
    <source>
        <dbReference type="RefSeq" id="XP_034253274.1"/>
    </source>
</evidence>
<dbReference type="SUPFAM" id="SSF63748">
    <property type="entry name" value="Tudor/PWWP/MBT"/>
    <property type="match status" value="3"/>
</dbReference>
<evidence type="ECO:0000259" key="2">
    <source>
        <dbReference type="PROSITE" id="PS50304"/>
    </source>
</evidence>
<protein>
    <submittedName>
        <fullName evidence="4">Tudor domain-containing protein 7</fullName>
    </submittedName>
</protein>
<dbReference type="PANTHER" id="PTHR22948">
    <property type="entry name" value="TUDOR DOMAIN CONTAINING PROTEIN"/>
    <property type="match status" value="1"/>
</dbReference>
<dbReference type="CDD" id="cd09972">
    <property type="entry name" value="LOTUS_TDRD_OSKAR"/>
    <property type="match status" value="1"/>
</dbReference>
<proteinExistence type="predicted"/>
<dbReference type="CDD" id="cd20379">
    <property type="entry name" value="Tudor_dTUD-like"/>
    <property type="match status" value="1"/>
</dbReference>
<dbReference type="FunCoup" id="A0A6P9A7I0">
    <property type="interactions" value="117"/>
</dbReference>
<dbReference type="KEGG" id="tpal:117652447"/>
<feature type="region of interest" description="Disordered" evidence="1">
    <location>
        <begin position="85"/>
        <end position="168"/>
    </location>
</feature>
<feature type="compositionally biased region" description="Basic residues" evidence="1">
    <location>
        <begin position="85"/>
        <end position="97"/>
    </location>
</feature>
<evidence type="ECO:0000256" key="1">
    <source>
        <dbReference type="SAM" id="MobiDB-lite"/>
    </source>
</evidence>
<sequence length="1096" mass="122407">MELDDLKVDFNAVLTSGGGSLTDKQFMSDFRSLIGKNIPYRQFGHNDLLSLLKSLGYHTSKRGADTIIYAQGDEKTAHIASLIARQKKKPGKPKVRKSYFPSSYSRRPSKPPPLLDVRRRSLVAPVAYRGGTPRQPPPPRFGNPPIIPQRQPLSTTAQSRLDSTKKDVPDVSSVNRINVIESRKTILNDESDNCSRPNENSNSKGPHFVEEAVDEANFVDIQWLQAKVKPNRTVVATQNTSIPDNATLSVDTAFDNSSPSPSPKSPQHAKSPSRPSGPEQTVSFTCHVEELSMLAARLDLPAPLFTEIKRKPSKGPALYLCKVKLGDGITFNSFPDEKGTPEEAKELVAKLACADLNLRLIKLNVQEPITDIIKEKKNGIFDHAVVSAYETKFNSAIVASWLDIITRSPKFIIEKVNQNTIIYPQELPSVPVTLTPASGPTTEPKCNGGVSSANHTLCKDINANTVIVTESKPRTLPDLVLPNTNTWDVFVTSVGTDDIWVRLIGDDYDAKYNDVMTDLELKMVAYGEIVSNPQINDYYCIKCDSCFIRVQLKEIISEEECEVFLVDNGETDTISLSDLRVLPVEYTTLPAQAIQCRLSYLDISYEAAQTYLMNYVIGSSFVAEVVKLPCPNQTNLANIILHNTNSEDEKKGPINVNYCILEEIVKKLEPPSVTQRHVAFLRLTHVEAGCSPYCQVEGKDLEFLETILKEIHENMDMIYLHGLNAHPRMGTKSQTKQYLCKFKNTWRRGTILSTDDSRNPTVYFIDYGQKEKVMLRDIFDLEKVYPPLINFPPQAIQVNLLNLPPSKLNVGVIHRLKELAPPNTSVISKCVNVVGGVPEVELFKRLQPLNIIASLNVDLTFNYEEYSLRTEPEEPSSFPLRGAPGCTNPLDKYPLPSVNSGFFDVSVSMSSAPSNFVVQPLQNRLAFDKMAEEMQELYEAQYSVMPSPAIEELTENATFAAKHPEDLMWYRVSIVTATDSTVSVRYLDWGDVGLVPIEDLRYLEPRFRTIPALAIRAKLHGVKPKENTEWTVDQCLYFNELVDSKSFVSKVMDVNSESNSLSWQLSLHLIDTTAEDMDVNISELLVSAGFADVVHQ</sequence>
<dbReference type="AlphaFoldDB" id="A0A6P9A7I0"/>
<dbReference type="Proteomes" id="UP000515158">
    <property type="component" value="Unplaced"/>
</dbReference>
<dbReference type="Pfam" id="PF00567">
    <property type="entry name" value="TUDOR"/>
    <property type="match status" value="3"/>
</dbReference>
<dbReference type="SMART" id="SM00333">
    <property type="entry name" value="TUDOR"/>
    <property type="match status" value="3"/>
</dbReference>
<dbReference type="InterPro" id="IPR035437">
    <property type="entry name" value="SNase_OB-fold_sf"/>
</dbReference>
<feature type="domain" description="Tudor" evidence="2">
    <location>
        <begin position="952"/>
        <end position="1010"/>
    </location>
</feature>
<feature type="region of interest" description="Disordered" evidence="1">
    <location>
        <begin position="246"/>
        <end position="281"/>
    </location>
</feature>
<dbReference type="InterPro" id="IPR041966">
    <property type="entry name" value="LOTUS-like"/>
</dbReference>
<dbReference type="OrthoDB" id="8195850at2759"/>
<reference evidence="4" key="1">
    <citation type="submission" date="2025-08" db="UniProtKB">
        <authorList>
            <consortium name="RefSeq"/>
        </authorList>
    </citation>
    <scope>IDENTIFICATION</scope>
    <source>
        <tissue evidence="4">Total insect</tissue>
    </source>
</reference>
<dbReference type="RefSeq" id="XP_034253274.1">
    <property type="nucleotide sequence ID" value="XM_034397383.1"/>
</dbReference>
<dbReference type="InParanoid" id="A0A6P9A7I0"/>
<dbReference type="GeneID" id="117652447"/>
<accession>A0A6P9A7I0</accession>